<dbReference type="SUPFAM" id="SSF50249">
    <property type="entry name" value="Nucleic acid-binding proteins"/>
    <property type="match status" value="1"/>
</dbReference>
<evidence type="ECO:0000256" key="14">
    <source>
        <dbReference type="ARBA" id="ARBA00023242"/>
    </source>
</evidence>
<accession>A0A1B7T811</accession>
<dbReference type="SUPFAM" id="SSF52540">
    <property type="entry name" value="P-loop containing nucleoside triphosphate hydrolases"/>
    <property type="match status" value="1"/>
</dbReference>
<keyword evidence="5" id="KW-0235">DNA replication</keyword>
<evidence type="ECO:0000256" key="9">
    <source>
        <dbReference type="ARBA" id="ARBA00022801"/>
    </source>
</evidence>
<dbReference type="InterPro" id="IPR027417">
    <property type="entry name" value="P-loop_NTPase"/>
</dbReference>
<dbReference type="InterPro" id="IPR008045">
    <property type="entry name" value="MCM2"/>
</dbReference>
<feature type="region of interest" description="Disordered" evidence="17">
    <location>
        <begin position="147"/>
        <end position="171"/>
    </location>
</feature>
<dbReference type="EMBL" id="LXPE01000384">
    <property type="protein sequence ID" value="OBA24848.1"/>
    <property type="molecule type" value="Genomic_DNA"/>
</dbReference>
<evidence type="ECO:0000256" key="6">
    <source>
        <dbReference type="ARBA" id="ARBA00022723"/>
    </source>
</evidence>
<keyword evidence="8" id="KW-0863">Zinc-finger</keyword>
<dbReference type="GO" id="GO:0016787">
    <property type="term" value="F:hydrolase activity"/>
    <property type="evidence" value="ECO:0007669"/>
    <property type="project" value="UniProtKB-KW"/>
</dbReference>
<dbReference type="GO" id="GO:0003697">
    <property type="term" value="F:single-stranded DNA binding"/>
    <property type="evidence" value="ECO:0007669"/>
    <property type="project" value="TreeGrafter"/>
</dbReference>
<dbReference type="GO" id="GO:0005656">
    <property type="term" value="C:nuclear pre-replicative complex"/>
    <property type="evidence" value="ECO:0007669"/>
    <property type="project" value="UniProtKB-ARBA"/>
</dbReference>
<evidence type="ECO:0000256" key="11">
    <source>
        <dbReference type="ARBA" id="ARBA00022833"/>
    </source>
</evidence>
<name>A0A1B7T811_9ASCO</name>
<keyword evidence="7" id="KW-0547">Nucleotide-binding</keyword>
<reference evidence="20" key="1">
    <citation type="journal article" date="2016" name="Proc. Natl. Acad. Sci. U.S.A.">
        <title>Comparative genomics of biotechnologically important yeasts.</title>
        <authorList>
            <person name="Riley R."/>
            <person name="Haridas S."/>
            <person name="Wolfe K.H."/>
            <person name="Lopes M.R."/>
            <person name="Hittinger C.T."/>
            <person name="Goeker M."/>
            <person name="Salamov A.A."/>
            <person name="Wisecaver J.H."/>
            <person name="Long T.M."/>
            <person name="Calvey C.H."/>
            <person name="Aerts A.L."/>
            <person name="Barry K.W."/>
            <person name="Choi C."/>
            <person name="Clum A."/>
            <person name="Coughlan A.Y."/>
            <person name="Deshpande S."/>
            <person name="Douglass A.P."/>
            <person name="Hanson S.J."/>
            <person name="Klenk H.-P."/>
            <person name="LaButti K.M."/>
            <person name="Lapidus A."/>
            <person name="Lindquist E.A."/>
            <person name="Lipzen A.M."/>
            <person name="Meier-Kolthoff J.P."/>
            <person name="Ohm R.A."/>
            <person name="Otillar R.P."/>
            <person name="Pangilinan J.L."/>
            <person name="Peng Y."/>
            <person name="Rokas A."/>
            <person name="Rosa C.A."/>
            <person name="Scheuner C."/>
            <person name="Sibirny A.A."/>
            <person name="Slot J.C."/>
            <person name="Stielow J.B."/>
            <person name="Sun H."/>
            <person name="Kurtzman C.P."/>
            <person name="Blackwell M."/>
            <person name="Grigoriev I.V."/>
            <person name="Jeffries T.W."/>
        </authorList>
    </citation>
    <scope>NUCLEOTIDE SEQUENCE [LARGE SCALE GENOMIC DNA]</scope>
    <source>
        <strain evidence="20">NRRL Y-1626</strain>
    </source>
</reference>
<evidence type="ECO:0000256" key="12">
    <source>
        <dbReference type="ARBA" id="ARBA00022840"/>
    </source>
</evidence>
<gene>
    <name evidence="19" type="ORF">HANVADRAFT_27926</name>
</gene>
<dbReference type="GO" id="GO:1902975">
    <property type="term" value="P:mitotic DNA replication initiation"/>
    <property type="evidence" value="ECO:0007669"/>
    <property type="project" value="TreeGrafter"/>
</dbReference>
<comment type="caution">
    <text evidence="19">The sequence shown here is derived from an EMBL/GenBank/DDBJ whole genome shotgun (WGS) entry which is preliminary data.</text>
</comment>
<dbReference type="GO" id="GO:0008270">
    <property type="term" value="F:zinc ion binding"/>
    <property type="evidence" value="ECO:0007669"/>
    <property type="project" value="UniProtKB-KW"/>
</dbReference>
<keyword evidence="20" id="KW-1185">Reference proteome</keyword>
<keyword evidence="10" id="KW-0347">Helicase</keyword>
<evidence type="ECO:0000256" key="16">
    <source>
        <dbReference type="ARBA" id="ARBA00074927"/>
    </source>
</evidence>
<evidence type="ECO:0000313" key="19">
    <source>
        <dbReference type="EMBL" id="OBA24848.1"/>
    </source>
</evidence>
<dbReference type="GO" id="GO:0000727">
    <property type="term" value="P:double-strand break repair via break-induced replication"/>
    <property type="evidence" value="ECO:0007669"/>
    <property type="project" value="TreeGrafter"/>
</dbReference>
<dbReference type="Gene3D" id="3.40.50.300">
    <property type="entry name" value="P-loop containing nucleotide triphosphate hydrolases"/>
    <property type="match status" value="1"/>
</dbReference>
<comment type="similarity">
    <text evidence="2">Belongs to the MCM family.</text>
</comment>
<dbReference type="GO" id="GO:0017116">
    <property type="term" value="F:single-stranded DNA helicase activity"/>
    <property type="evidence" value="ECO:0007669"/>
    <property type="project" value="TreeGrafter"/>
</dbReference>
<dbReference type="Gene3D" id="2.40.50.140">
    <property type="entry name" value="Nucleic acid-binding proteins"/>
    <property type="match status" value="1"/>
</dbReference>
<evidence type="ECO:0000256" key="15">
    <source>
        <dbReference type="ARBA" id="ARBA00023306"/>
    </source>
</evidence>
<evidence type="ECO:0000256" key="8">
    <source>
        <dbReference type="ARBA" id="ARBA00022771"/>
    </source>
</evidence>
<dbReference type="GO" id="GO:0006267">
    <property type="term" value="P:pre-replicative complex assembly involved in nuclear cell cycle DNA replication"/>
    <property type="evidence" value="ECO:0007669"/>
    <property type="project" value="UniProtKB-ARBA"/>
</dbReference>
<evidence type="ECO:0000259" key="18">
    <source>
        <dbReference type="PROSITE" id="PS50051"/>
    </source>
</evidence>
<dbReference type="PANTHER" id="PTHR11630">
    <property type="entry name" value="DNA REPLICATION LICENSING FACTOR MCM FAMILY MEMBER"/>
    <property type="match status" value="1"/>
</dbReference>
<dbReference type="GO" id="GO:0005524">
    <property type="term" value="F:ATP binding"/>
    <property type="evidence" value="ECO:0007669"/>
    <property type="project" value="UniProtKB-KW"/>
</dbReference>
<keyword evidence="12" id="KW-0067">ATP-binding</keyword>
<dbReference type="EC" id="3.6.4.12" evidence="3"/>
<dbReference type="OrthoDB" id="3971837at2759"/>
<evidence type="ECO:0000256" key="17">
    <source>
        <dbReference type="SAM" id="MobiDB-lite"/>
    </source>
</evidence>
<keyword evidence="13" id="KW-0238">DNA-binding</keyword>
<dbReference type="InterPro" id="IPR012340">
    <property type="entry name" value="NA-bd_OB-fold"/>
</dbReference>
<protein>
    <recommendedName>
        <fullName evidence="4">DNA replication licensing factor MCM2</fullName>
        <ecNumber evidence="3">3.6.4.12</ecNumber>
    </recommendedName>
    <alternativeName>
        <fullName evidence="16">DNA replication licensing factor mcm2</fullName>
    </alternativeName>
</protein>
<dbReference type="Proteomes" id="UP000092321">
    <property type="component" value="Unassembled WGS sequence"/>
</dbReference>
<sequence>MLQSSIYDTIGENSNINNNVDIDSDLVVDDGVLEERIPDESEQIRQIDDANHGEEEDDDEDDEDDNGVDLMNEQFLEKDYNENRKDDNYDVDDRMIDDRFLNSDRELNVADRRVIDRQLNARDRMLERRRRNDDLLSEFGSHSDMDFALPNNVSRRQKRTGGHDDYYGGEDDDLDEELDEGLYDLMSLDELVNVTATSYADWVSQQKVADTIFYELQQFLIEYQDENGRSVYGNRIRILGEMNLESLEVSYKHLAESRAILAFFLIKAPEQMLKLFDAVAMTTVISQYPEYGNIHQEIHIRIIDYPVLNHIRDLRETNLQSLIKVHGVITRRTGVFPQLKYVKFDCLKCGQVLGPIFQDSNQEVKINYCSNCKSKGPFKMNMEKTVYRNYQKLTIQESPGSVPAGRLPRHREVILLWDLVDTVKPGEEIDVVGIYKNTYDGVLNAKTGFPVFSTIIEANSVKRREDPFAYTEKDEQDFIKLSKEKYVIDKIISSIAPSIYGHKDIKTAVACSLFGGVAKNINGKHSIRGDINVLLLGDPGTAKSQILKYVEKTSHRAVFATGQGASAVGLTASVRKDPITKEWTLEGG</sequence>
<feature type="domain" description="MCM C-terminal AAA(+) ATPase" evidence="18">
    <location>
        <begin position="487"/>
        <end position="588"/>
    </location>
</feature>
<evidence type="ECO:0000256" key="2">
    <source>
        <dbReference type="ARBA" id="ARBA00008010"/>
    </source>
</evidence>
<evidence type="ECO:0000256" key="7">
    <source>
        <dbReference type="ARBA" id="ARBA00022741"/>
    </source>
</evidence>
<dbReference type="GO" id="GO:0043596">
    <property type="term" value="C:nuclear replication fork"/>
    <property type="evidence" value="ECO:0007669"/>
    <property type="project" value="UniProtKB-ARBA"/>
</dbReference>
<feature type="region of interest" description="Disordered" evidence="17">
    <location>
        <begin position="34"/>
        <end position="67"/>
    </location>
</feature>
<comment type="subcellular location">
    <subcellularLocation>
        <location evidence="1">Nucleus</location>
    </subcellularLocation>
</comment>
<feature type="compositionally biased region" description="Basic and acidic residues" evidence="17">
    <location>
        <begin position="34"/>
        <end position="53"/>
    </location>
</feature>
<dbReference type="SMART" id="SM00350">
    <property type="entry name" value="MCM"/>
    <property type="match status" value="1"/>
</dbReference>
<keyword evidence="11" id="KW-0862">Zinc</keyword>
<dbReference type="PROSITE" id="PS50051">
    <property type="entry name" value="MCM_2"/>
    <property type="match status" value="1"/>
</dbReference>
<dbReference type="Pfam" id="PF14551">
    <property type="entry name" value="MCM_N"/>
    <property type="match status" value="1"/>
</dbReference>
<keyword evidence="14" id="KW-0539">Nucleus</keyword>
<dbReference type="GO" id="GO:0043138">
    <property type="term" value="F:3'-5' DNA helicase activity"/>
    <property type="evidence" value="ECO:0007669"/>
    <property type="project" value="TreeGrafter"/>
</dbReference>
<evidence type="ECO:0000256" key="10">
    <source>
        <dbReference type="ARBA" id="ARBA00022806"/>
    </source>
</evidence>
<evidence type="ECO:0000256" key="5">
    <source>
        <dbReference type="ARBA" id="ARBA00022705"/>
    </source>
</evidence>
<evidence type="ECO:0000256" key="4">
    <source>
        <dbReference type="ARBA" id="ARBA00018925"/>
    </source>
</evidence>
<keyword evidence="6" id="KW-0479">Metal-binding</keyword>
<organism evidence="19 20">
    <name type="scientific">Hanseniaspora valbyensis NRRL Y-1626</name>
    <dbReference type="NCBI Taxonomy" id="766949"/>
    <lineage>
        <taxon>Eukaryota</taxon>
        <taxon>Fungi</taxon>
        <taxon>Dikarya</taxon>
        <taxon>Ascomycota</taxon>
        <taxon>Saccharomycotina</taxon>
        <taxon>Saccharomycetes</taxon>
        <taxon>Saccharomycodales</taxon>
        <taxon>Saccharomycodaceae</taxon>
        <taxon>Hanseniaspora</taxon>
    </lineage>
</organism>
<evidence type="ECO:0000313" key="20">
    <source>
        <dbReference type="Proteomes" id="UP000092321"/>
    </source>
</evidence>
<dbReference type="GO" id="GO:0003688">
    <property type="term" value="F:DNA replication origin binding"/>
    <property type="evidence" value="ECO:0007669"/>
    <property type="project" value="UniProtKB-ARBA"/>
</dbReference>
<evidence type="ECO:0000256" key="1">
    <source>
        <dbReference type="ARBA" id="ARBA00004123"/>
    </source>
</evidence>
<dbReference type="InterPro" id="IPR001208">
    <property type="entry name" value="MCM_dom"/>
</dbReference>
<feature type="compositionally biased region" description="Acidic residues" evidence="17">
    <location>
        <begin position="54"/>
        <end position="67"/>
    </location>
</feature>
<dbReference type="GO" id="GO:0042555">
    <property type="term" value="C:MCM complex"/>
    <property type="evidence" value="ECO:0007669"/>
    <property type="project" value="InterPro"/>
</dbReference>
<dbReference type="Pfam" id="PF12619">
    <property type="entry name" value="MCM2_N"/>
    <property type="match status" value="1"/>
</dbReference>
<dbReference type="FunFam" id="2.20.28.10:FF:000002">
    <property type="entry name" value="DNA helicase"/>
    <property type="match status" value="1"/>
</dbReference>
<dbReference type="Gene3D" id="2.20.28.10">
    <property type="match status" value="1"/>
</dbReference>
<evidence type="ECO:0000256" key="13">
    <source>
        <dbReference type="ARBA" id="ARBA00023125"/>
    </source>
</evidence>
<dbReference type="GO" id="GO:0071162">
    <property type="term" value="C:CMG complex"/>
    <property type="evidence" value="ECO:0007669"/>
    <property type="project" value="UniProtKB-ARBA"/>
</dbReference>
<dbReference type="AlphaFoldDB" id="A0A1B7T811"/>
<dbReference type="Pfam" id="PF17207">
    <property type="entry name" value="MCM_OB"/>
    <property type="match status" value="1"/>
</dbReference>
<dbReference type="Gene3D" id="3.30.1640.10">
    <property type="entry name" value="mini-chromosome maintenance (MCM) complex, chain A, domain 1"/>
    <property type="match status" value="1"/>
</dbReference>
<dbReference type="PRINTS" id="PR01658">
    <property type="entry name" value="MCMPROTEIN2"/>
</dbReference>
<dbReference type="InterPro" id="IPR031327">
    <property type="entry name" value="MCM"/>
</dbReference>
<dbReference type="Pfam" id="PF00493">
    <property type="entry name" value="MCM"/>
    <property type="match status" value="1"/>
</dbReference>
<dbReference type="GO" id="GO:0006279">
    <property type="term" value="P:premeiotic DNA replication"/>
    <property type="evidence" value="ECO:0007669"/>
    <property type="project" value="UniProtKB-ARBA"/>
</dbReference>
<keyword evidence="9" id="KW-0378">Hydrolase</keyword>
<dbReference type="PANTHER" id="PTHR11630:SF44">
    <property type="entry name" value="DNA REPLICATION LICENSING FACTOR MCM2"/>
    <property type="match status" value="1"/>
</dbReference>
<proteinExistence type="inferred from homology"/>
<evidence type="ECO:0000256" key="3">
    <source>
        <dbReference type="ARBA" id="ARBA00012551"/>
    </source>
</evidence>
<feature type="non-terminal residue" evidence="19">
    <location>
        <position position="588"/>
    </location>
</feature>
<dbReference type="InterPro" id="IPR027925">
    <property type="entry name" value="MCM_N"/>
</dbReference>
<dbReference type="InterPro" id="IPR033762">
    <property type="entry name" value="MCM_OB"/>
</dbReference>
<keyword evidence="15" id="KW-0131">Cell cycle</keyword>